<proteinExistence type="predicted"/>
<dbReference type="Gene3D" id="1.10.3120.10">
    <property type="entry name" value="Trigger factor, C-terminal domain"/>
    <property type="match status" value="1"/>
</dbReference>
<feature type="domain" description="Trigger factor C-terminal" evidence="5">
    <location>
        <begin position="193"/>
        <end position="331"/>
    </location>
</feature>
<dbReference type="GO" id="GO:0006457">
    <property type="term" value="P:protein folding"/>
    <property type="evidence" value="ECO:0007669"/>
    <property type="project" value="InterPro"/>
</dbReference>
<dbReference type="SUPFAM" id="SSF109998">
    <property type="entry name" value="Triger factor/SurA peptide-binding domain-like"/>
    <property type="match status" value="1"/>
</dbReference>
<reference evidence="6 7" key="1">
    <citation type="journal article" date="2016" name="Nat. Commun.">
        <title>Thousands of microbial genomes shed light on interconnected biogeochemical processes in an aquifer system.</title>
        <authorList>
            <person name="Anantharaman K."/>
            <person name="Brown C.T."/>
            <person name="Hug L.A."/>
            <person name="Sharon I."/>
            <person name="Castelle C.J."/>
            <person name="Probst A.J."/>
            <person name="Thomas B.C."/>
            <person name="Singh A."/>
            <person name="Wilkins M.J."/>
            <person name="Karaoz U."/>
            <person name="Brodie E.L."/>
            <person name="Williams K.H."/>
            <person name="Hubbard S.S."/>
            <person name="Banfield J.F."/>
        </authorList>
    </citation>
    <scope>NUCLEOTIDE SEQUENCE [LARGE SCALE GENOMIC DNA]</scope>
</reference>
<dbReference type="AlphaFoldDB" id="A0A1F5EM38"/>
<dbReference type="InterPro" id="IPR008881">
    <property type="entry name" value="Trigger_fac_ribosome-bd_bac"/>
</dbReference>
<evidence type="ECO:0000259" key="4">
    <source>
        <dbReference type="Pfam" id="PF05697"/>
    </source>
</evidence>
<keyword evidence="3" id="KW-0175">Coiled coil</keyword>
<dbReference type="InterPro" id="IPR037041">
    <property type="entry name" value="Trigger_fac_C_sf"/>
</dbReference>
<gene>
    <name evidence="6" type="ORF">A2996_01605</name>
</gene>
<dbReference type="Pfam" id="PF05698">
    <property type="entry name" value="Trigger_C"/>
    <property type="match status" value="1"/>
</dbReference>
<feature type="coiled-coil region" evidence="3">
    <location>
        <begin position="197"/>
        <end position="231"/>
    </location>
</feature>
<name>A0A1F5EM38_9BACT</name>
<protein>
    <submittedName>
        <fullName evidence="6">Uncharacterized protein</fullName>
    </submittedName>
</protein>
<organism evidence="6 7">
    <name type="scientific">Candidatus Campbellbacteria bacterium RIFCSPLOWO2_01_FULL_34_15</name>
    <dbReference type="NCBI Taxonomy" id="1797579"/>
    <lineage>
        <taxon>Bacteria</taxon>
        <taxon>Candidatus Campbelliibacteriota</taxon>
    </lineage>
</organism>
<dbReference type="SUPFAM" id="SSF102735">
    <property type="entry name" value="Trigger factor ribosome-binding domain"/>
    <property type="match status" value="1"/>
</dbReference>
<dbReference type="Pfam" id="PF05697">
    <property type="entry name" value="Trigger_N"/>
    <property type="match status" value="1"/>
</dbReference>
<evidence type="ECO:0000256" key="1">
    <source>
        <dbReference type="ARBA" id="ARBA00023110"/>
    </source>
</evidence>
<dbReference type="Gene3D" id="3.30.70.1050">
    <property type="entry name" value="Trigger factor ribosome-binding domain"/>
    <property type="match status" value="1"/>
</dbReference>
<dbReference type="GO" id="GO:0003755">
    <property type="term" value="F:peptidyl-prolyl cis-trans isomerase activity"/>
    <property type="evidence" value="ECO:0007669"/>
    <property type="project" value="UniProtKB-KW"/>
</dbReference>
<dbReference type="STRING" id="1797579.A2996_01605"/>
<keyword evidence="2" id="KW-0413">Isomerase</keyword>
<evidence type="ECO:0000256" key="2">
    <source>
        <dbReference type="ARBA" id="ARBA00023235"/>
    </source>
</evidence>
<dbReference type="GO" id="GO:0015031">
    <property type="term" value="P:protein transport"/>
    <property type="evidence" value="ECO:0007669"/>
    <property type="project" value="InterPro"/>
</dbReference>
<sequence>MIKFDVKVEKLKNSEVEITGSIPFEELEKFRKEAVEKAGAGIKIDGFREGKIPEKILIEKIGEMAILNEMAEITFGYAYVDILLMNKIDAITSPQVTITKLAKDNPFEFKVKVAIMPKFELADYKKIAKKEMEKKTDSTDATEEEINKTIEQIQKSHKHVKEDGAEVTEKDLEKDLPELNDEFVKKLGDFKDVEDFKNKLKENIKHEKEHKQKESRRLAILENIIKETEIDLPEILVDSELRKMIAEMRDSIGRMGLNFEKYLEQIKKTEDDLRKEWRADAENRVKGQLVLNQISLDEKILPDETQVKKNVDMLMSQYKNAKRENVEIYVKMMITNDEVFKLLESQKLNTSAK</sequence>
<dbReference type="EMBL" id="MFAB01000026">
    <property type="protein sequence ID" value="OGD68465.1"/>
    <property type="molecule type" value="Genomic_DNA"/>
</dbReference>
<dbReference type="InterPro" id="IPR027304">
    <property type="entry name" value="Trigger_fact/SurA_dom_sf"/>
</dbReference>
<comment type="caution">
    <text evidence="6">The sequence shown here is derived from an EMBL/GenBank/DDBJ whole genome shotgun (WGS) entry which is preliminary data.</text>
</comment>
<evidence type="ECO:0000313" key="6">
    <source>
        <dbReference type="EMBL" id="OGD68465.1"/>
    </source>
</evidence>
<dbReference type="Proteomes" id="UP000176865">
    <property type="component" value="Unassembled WGS sequence"/>
</dbReference>
<dbReference type="InterPro" id="IPR008880">
    <property type="entry name" value="Trigger_fac_C"/>
</dbReference>
<evidence type="ECO:0000313" key="7">
    <source>
        <dbReference type="Proteomes" id="UP000176865"/>
    </source>
</evidence>
<feature type="domain" description="Trigger factor ribosome-binding bacterial" evidence="4">
    <location>
        <begin position="5"/>
        <end position="153"/>
    </location>
</feature>
<keyword evidence="1" id="KW-0697">Rotamase</keyword>
<dbReference type="InterPro" id="IPR036611">
    <property type="entry name" value="Trigger_fac_ribosome-bd_sf"/>
</dbReference>
<evidence type="ECO:0000259" key="5">
    <source>
        <dbReference type="Pfam" id="PF05698"/>
    </source>
</evidence>
<accession>A0A1F5EM38</accession>
<evidence type="ECO:0000256" key="3">
    <source>
        <dbReference type="SAM" id="Coils"/>
    </source>
</evidence>